<dbReference type="STRING" id="30069.A0A182YI54"/>
<dbReference type="PANTHER" id="PTHR46105">
    <property type="entry name" value="AGAP004733-PA"/>
    <property type="match status" value="1"/>
</dbReference>
<evidence type="ECO:0000256" key="7">
    <source>
        <dbReference type="ARBA" id="ARBA00023125"/>
    </source>
</evidence>
<feature type="region of interest" description="Disordered" evidence="10">
    <location>
        <begin position="230"/>
        <end position="340"/>
    </location>
</feature>
<feature type="compositionally biased region" description="Low complexity" evidence="10">
    <location>
        <begin position="427"/>
        <end position="436"/>
    </location>
</feature>
<dbReference type="GO" id="GO:0008270">
    <property type="term" value="F:zinc ion binding"/>
    <property type="evidence" value="ECO:0007669"/>
    <property type="project" value="UniProtKB-KW"/>
</dbReference>
<comment type="subcellular location">
    <subcellularLocation>
        <location evidence="1">Nucleus</location>
    </subcellularLocation>
</comment>
<evidence type="ECO:0000256" key="2">
    <source>
        <dbReference type="ARBA" id="ARBA00022723"/>
    </source>
</evidence>
<dbReference type="VEuPathDB" id="VectorBase:ASTEI20_043852"/>
<organism evidence="11 12">
    <name type="scientific">Anopheles stephensi</name>
    <name type="common">Indo-Pakistan malaria mosquito</name>
    <dbReference type="NCBI Taxonomy" id="30069"/>
    <lineage>
        <taxon>Eukaryota</taxon>
        <taxon>Metazoa</taxon>
        <taxon>Ecdysozoa</taxon>
        <taxon>Arthropoda</taxon>
        <taxon>Hexapoda</taxon>
        <taxon>Insecta</taxon>
        <taxon>Pterygota</taxon>
        <taxon>Neoptera</taxon>
        <taxon>Endopterygota</taxon>
        <taxon>Diptera</taxon>
        <taxon>Nematocera</taxon>
        <taxon>Culicoidea</taxon>
        <taxon>Culicidae</taxon>
        <taxon>Anophelinae</taxon>
        <taxon>Anopheles</taxon>
    </lineage>
</organism>
<keyword evidence="9" id="KW-0539">Nucleus</keyword>
<proteinExistence type="predicted"/>
<dbReference type="InterPro" id="IPR011333">
    <property type="entry name" value="SKP1/BTB/POZ_sf"/>
</dbReference>
<feature type="compositionally biased region" description="Low complexity" evidence="10">
    <location>
        <begin position="264"/>
        <end position="273"/>
    </location>
</feature>
<dbReference type="SMART" id="SM00355">
    <property type="entry name" value="ZnF_C2H2"/>
    <property type="match status" value="2"/>
</dbReference>
<dbReference type="VEuPathDB" id="VectorBase:ASTEI08140"/>
<dbReference type="OMA" id="ATHVLHM"/>
<evidence type="ECO:0000256" key="1">
    <source>
        <dbReference type="ARBA" id="ARBA00004123"/>
    </source>
</evidence>
<evidence type="ECO:0000256" key="9">
    <source>
        <dbReference type="ARBA" id="ARBA00023242"/>
    </source>
</evidence>
<evidence type="ECO:0000313" key="12">
    <source>
        <dbReference type="Proteomes" id="UP000076408"/>
    </source>
</evidence>
<feature type="compositionally biased region" description="Low complexity" evidence="10">
    <location>
        <begin position="618"/>
        <end position="630"/>
    </location>
</feature>
<dbReference type="PROSITE" id="PS00028">
    <property type="entry name" value="ZINC_FINGER_C2H2_1"/>
    <property type="match status" value="2"/>
</dbReference>
<dbReference type="SMART" id="SM00225">
    <property type="entry name" value="BTB"/>
    <property type="match status" value="1"/>
</dbReference>
<reference evidence="12" key="1">
    <citation type="journal article" date="2014" name="Genome Biol.">
        <title>Genome analysis of a major urban malaria vector mosquito, Anopheles stephensi.</title>
        <authorList>
            <person name="Jiang X."/>
            <person name="Peery A."/>
            <person name="Hall A.B."/>
            <person name="Sharma A."/>
            <person name="Chen X.G."/>
            <person name="Waterhouse R.M."/>
            <person name="Komissarov A."/>
            <person name="Riehle M.M."/>
            <person name="Shouche Y."/>
            <person name="Sharakhova M.V."/>
            <person name="Lawson D."/>
            <person name="Pakpour N."/>
            <person name="Arensburger P."/>
            <person name="Davidson V.L."/>
            <person name="Eiglmeier K."/>
            <person name="Emrich S."/>
            <person name="George P."/>
            <person name="Kennedy R.C."/>
            <person name="Mane S.P."/>
            <person name="Maslen G."/>
            <person name="Oringanje C."/>
            <person name="Qi Y."/>
            <person name="Settlage R."/>
            <person name="Tojo M."/>
            <person name="Tubio J.M."/>
            <person name="Unger M.F."/>
            <person name="Wang B."/>
            <person name="Vernick K.D."/>
            <person name="Ribeiro J.M."/>
            <person name="James A.A."/>
            <person name="Michel K."/>
            <person name="Riehle M.A."/>
            <person name="Luckhart S."/>
            <person name="Sharakhov I.V."/>
            <person name="Tu Z."/>
        </authorList>
    </citation>
    <scope>NUCLEOTIDE SEQUENCE [LARGE SCALE GENOMIC DNA]</scope>
    <source>
        <strain evidence="12">Indian</strain>
    </source>
</reference>
<keyword evidence="4" id="KW-0863">Zinc-finger</keyword>
<dbReference type="Pfam" id="PF00651">
    <property type="entry name" value="BTB"/>
    <property type="match status" value="1"/>
</dbReference>
<evidence type="ECO:0000256" key="4">
    <source>
        <dbReference type="ARBA" id="ARBA00022771"/>
    </source>
</evidence>
<keyword evidence="2" id="KW-0479">Metal-binding</keyword>
<feature type="compositionally biased region" description="Polar residues" evidence="10">
    <location>
        <begin position="641"/>
        <end position="652"/>
    </location>
</feature>
<dbReference type="GO" id="GO:0000978">
    <property type="term" value="F:RNA polymerase II cis-regulatory region sequence-specific DNA binding"/>
    <property type="evidence" value="ECO:0007669"/>
    <property type="project" value="TreeGrafter"/>
</dbReference>
<dbReference type="GO" id="GO:0005634">
    <property type="term" value="C:nucleus"/>
    <property type="evidence" value="ECO:0007669"/>
    <property type="project" value="UniProtKB-SubCell"/>
</dbReference>
<dbReference type="Proteomes" id="UP000076408">
    <property type="component" value="Unassembled WGS sequence"/>
</dbReference>
<dbReference type="EnsemblMetazoa" id="ASTEI08140-RA">
    <property type="protein sequence ID" value="ASTEI08140-PA"/>
    <property type="gene ID" value="ASTEI08140"/>
</dbReference>
<name>A0A182YI54_ANOST</name>
<evidence type="ECO:0000256" key="6">
    <source>
        <dbReference type="ARBA" id="ARBA00023015"/>
    </source>
</evidence>
<dbReference type="VEuPathDB" id="VectorBase:ASTE003629"/>
<keyword evidence="12" id="KW-1185">Reference proteome</keyword>
<evidence type="ECO:0000256" key="8">
    <source>
        <dbReference type="ARBA" id="ARBA00023163"/>
    </source>
</evidence>
<evidence type="ECO:0000256" key="5">
    <source>
        <dbReference type="ARBA" id="ARBA00022833"/>
    </source>
</evidence>
<protein>
    <submittedName>
        <fullName evidence="11">Uncharacterized protein</fullName>
    </submittedName>
</protein>
<evidence type="ECO:0000313" key="11">
    <source>
        <dbReference type="EnsemblMetazoa" id="ASTEI08140-PA"/>
    </source>
</evidence>
<dbReference type="PANTHER" id="PTHR46105:SF5">
    <property type="entry name" value="ZINC FINGER AND BTB DOMAIN-CONTAINING PROTEIN 44 ISOFORM X1"/>
    <property type="match status" value="1"/>
</dbReference>
<feature type="compositionally biased region" description="Basic residues" evidence="10">
    <location>
        <begin position="318"/>
        <end position="331"/>
    </location>
</feature>
<dbReference type="PROSITE" id="PS50097">
    <property type="entry name" value="BTB"/>
    <property type="match status" value="1"/>
</dbReference>
<dbReference type="AlphaFoldDB" id="A0A182YI54"/>
<keyword evidence="6" id="KW-0805">Transcription regulation</keyword>
<dbReference type="PROSITE" id="PS50157">
    <property type="entry name" value="ZINC_FINGER_C2H2_2"/>
    <property type="match status" value="1"/>
</dbReference>
<dbReference type="InterPro" id="IPR013087">
    <property type="entry name" value="Znf_C2H2_type"/>
</dbReference>
<feature type="region of interest" description="Disordered" evidence="10">
    <location>
        <begin position="421"/>
        <end position="445"/>
    </location>
</feature>
<sequence length="674" mass="73121">MFGTWANPNAPDVILEVGPHPCSTRYAAHAALLATHSGYLRAAIRTLDQHQNNPAGPLRRVLQHHSGVGTTAEICSLPATPNATSLLYLPNVTPEQFTPLLSYMYTGYLDLTMDNIFGVLLATHLLHMPRALELCRTYLSSSSNATNASTCTSISGDSSLQQRAYFNTKPEAAVSSAFAAANSTSRLVRPIASKAMATVGLSFIAPPTASQINLLPSASFRSLGDTVHDISSEHPEEAEPQHEAHSPSQSPISVTRYEEESIAPLSPQSSPLLESDTKDINDDRKCNENISKPEDTLGKTHDRTSDVPATLDCENRSKNNHPKTFAKRQKVHQPDVANDGTTNGVIVDIASCDGPVRFRRVLNVMYGCNKNNRTADYSETSKEDAFSLADNGSNAKKRASRSLRYASSFHQQMARNISNTGKLAYESSSSSSNSSSQKYQHQQTRLQSAVAAPQFVLSQDDEQKDENSQEDVAACNAESIADTAGNASYTCVYCKHTFKSHYCYQKHAKRHLIPLCLDNKSTTAAYSASTAKHASHTAAGHPRPAVYDARRRSHQSSSSTTNSGGSGGSSNAVKREVKPLDMNVQYYPCKTCGSKFPSYYFVHKHRKLCHTEDEDDTTNLSTTSTASTSTPVGSISKESHGTNAVQAESSTGAEARLEFLANVDRTPPQVVEPH</sequence>
<dbReference type="Gene3D" id="3.30.710.10">
    <property type="entry name" value="Potassium Channel Kv1.1, Chain A"/>
    <property type="match status" value="1"/>
</dbReference>
<dbReference type="InterPro" id="IPR000210">
    <property type="entry name" value="BTB/POZ_dom"/>
</dbReference>
<keyword evidence="3" id="KW-0677">Repeat</keyword>
<feature type="region of interest" description="Disordered" evidence="10">
    <location>
        <begin position="611"/>
        <end position="674"/>
    </location>
</feature>
<evidence type="ECO:0000256" key="3">
    <source>
        <dbReference type="ARBA" id="ARBA00022737"/>
    </source>
</evidence>
<feature type="compositionally biased region" description="Basic and acidic residues" evidence="10">
    <location>
        <begin position="275"/>
        <end position="305"/>
    </location>
</feature>
<reference evidence="11" key="2">
    <citation type="submission" date="2020-05" db="UniProtKB">
        <authorList>
            <consortium name="EnsemblMetazoa"/>
        </authorList>
    </citation>
    <scope>IDENTIFICATION</scope>
    <source>
        <strain evidence="11">Indian</strain>
    </source>
</reference>
<keyword evidence="7" id="KW-0238">DNA-binding</keyword>
<evidence type="ECO:0000256" key="10">
    <source>
        <dbReference type="SAM" id="MobiDB-lite"/>
    </source>
</evidence>
<feature type="region of interest" description="Disordered" evidence="10">
    <location>
        <begin position="547"/>
        <end position="573"/>
    </location>
</feature>
<feature type="compositionally biased region" description="Basic and acidic residues" evidence="10">
    <location>
        <begin position="230"/>
        <end position="245"/>
    </location>
</feature>
<keyword evidence="5" id="KW-0862">Zinc</keyword>
<dbReference type="SUPFAM" id="SSF54695">
    <property type="entry name" value="POZ domain"/>
    <property type="match status" value="1"/>
</dbReference>
<dbReference type="GO" id="GO:0000981">
    <property type="term" value="F:DNA-binding transcription factor activity, RNA polymerase II-specific"/>
    <property type="evidence" value="ECO:0007669"/>
    <property type="project" value="TreeGrafter"/>
</dbReference>
<dbReference type="InterPro" id="IPR050457">
    <property type="entry name" value="ZnFinger_BTB_dom_contain"/>
</dbReference>
<accession>A0A182YI54</accession>
<keyword evidence="8" id="KW-0804">Transcription</keyword>